<accession>A0ABW3UWJ3</accession>
<keyword evidence="5" id="KW-1185">Reference proteome</keyword>
<dbReference type="PROSITE" id="PS01081">
    <property type="entry name" value="HTH_TETR_1"/>
    <property type="match status" value="1"/>
</dbReference>
<name>A0ABW3UWJ3_9BACL</name>
<dbReference type="Gene3D" id="1.10.10.60">
    <property type="entry name" value="Homeodomain-like"/>
    <property type="match status" value="1"/>
</dbReference>
<evidence type="ECO:0000256" key="1">
    <source>
        <dbReference type="ARBA" id="ARBA00023125"/>
    </source>
</evidence>
<dbReference type="SUPFAM" id="SSF48498">
    <property type="entry name" value="Tetracyclin repressor-like, C-terminal domain"/>
    <property type="match status" value="1"/>
</dbReference>
<keyword evidence="1 2" id="KW-0238">DNA-binding</keyword>
<dbReference type="InterPro" id="IPR050109">
    <property type="entry name" value="HTH-type_TetR-like_transc_reg"/>
</dbReference>
<dbReference type="PRINTS" id="PR00455">
    <property type="entry name" value="HTHTETR"/>
</dbReference>
<dbReference type="Pfam" id="PF00440">
    <property type="entry name" value="TetR_N"/>
    <property type="match status" value="1"/>
</dbReference>
<comment type="caution">
    <text evidence="4">The sequence shown here is derived from an EMBL/GenBank/DDBJ whole genome shotgun (WGS) entry which is preliminary data.</text>
</comment>
<dbReference type="Proteomes" id="UP001597180">
    <property type="component" value="Unassembled WGS sequence"/>
</dbReference>
<feature type="domain" description="HTH tetR-type" evidence="3">
    <location>
        <begin position="6"/>
        <end position="66"/>
    </location>
</feature>
<gene>
    <name evidence="4" type="ORF">ACFQ4B_32510</name>
</gene>
<evidence type="ECO:0000259" key="3">
    <source>
        <dbReference type="PROSITE" id="PS50977"/>
    </source>
</evidence>
<dbReference type="InterPro" id="IPR036271">
    <property type="entry name" value="Tet_transcr_reg_TetR-rel_C_sf"/>
</dbReference>
<dbReference type="PROSITE" id="PS50977">
    <property type="entry name" value="HTH_TETR_2"/>
    <property type="match status" value="1"/>
</dbReference>
<evidence type="ECO:0000313" key="5">
    <source>
        <dbReference type="Proteomes" id="UP001597180"/>
    </source>
</evidence>
<reference evidence="5" key="1">
    <citation type="journal article" date="2019" name="Int. J. Syst. Evol. Microbiol.">
        <title>The Global Catalogue of Microorganisms (GCM) 10K type strain sequencing project: providing services to taxonomists for standard genome sequencing and annotation.</title>
        <authorList>
            <consortium name="The Broad Institute Genomics Platform"/>
            <consortium name="The Broad Institute Genome Sequencing Center for Infectious Disease"/>
            <person name="Wu L."/>
            <person name="Ma J."/>
        </authorList>
    </citation>
    <scope>NUCLEOTIDE SEQUENCE [LARGE SCALE GENOMIC DNA]</scope>
    <source>
        <strain evidence="5">CCUG 53270</strain>
    </source>
</reference>
<dbReference type="PANTHER" id="PTHR30328:SF54">
    <property type="entry name" value="HTH-TYPE TRANSCRIPTIONAL REPRESSOR SCO4008"/>
    <property type="match status" value="1"/>
</dbReference>
<dbReference type="InterPro" id="IPR001647">
    <property type="entry name" value="HTH_TetR"/>
</dbReference>
<dbReference type="SUPFAM" id="SSF46689">
    <property type="entry name" value="Homeodomain-like"/>
    <property type="match status" value="1"/>
</dbReference>
<protein>
    <submittedName>
        <fullName evidence="4">TetR family transcriptional regulator</fullName>
    </submittedName>
</protein>
<evidence type="ECO:0000256" key="2">
    <source>
        <dbReference type="PROSITE-ProRule" id="PRU00335"/>
    </source>
</evidence>
<organism evidence="4 5">
    <name type="scientific">Paenibacillus vulneris</name>
    <dbReference type="NCBI Taxonomy" id="1133364"/>
    <lineage>
        <taxon>Bacteria</taxon>
        <taxon>Bacillati</taxon>
        <taxon>Bacillota</taxon>
        <taxon>Bacilli</taxon>
        <taxon>Bacillales</taxon>
        <taxon>Paenibacillaceae</taxon>
        <taxon>Paenibacillus</taxon>
    </lineage>
</organism>
<dbReference type="EMBL" id="JBHTLU010000050">
    <property type="protein sequence ID" value="MFD1224842.1"/>
    <property type="molecule type" value="Genomic_DNA"/>
</dbReference>
<sequence>MTQTESDMKIRILLAAKKLFAKQGFDGTTVRQICEEAGANVALISYYFGGKEKVFHAVIDYFFVGHRLEELEQQLKEPVSGLKLLVKEVVWFCMNEPELASIIQQEFAANSQRLSHITERTFPIWIKIKELLARGKQEGVFHFESLDHTLLFVVSTALSFKKLVTLRPLFTEQEASVGATAEHASLFVLRALGAAGFDEQ</sequence>
<dbReference type="InterPro" id="IPR009057">
    <property type="entry name" value="Homeodomain-like_sf"/>
</dbReference>
<evidence type="ECO:0000313" key="4">
    <source>
        <dbReference type="EMBL" id="MFD1224842.1"/>
    </source>
</evidence>
<dbReference type="RefSeq" id="WP_079913412.1">
    <property type="nucleotide sequence ID" value="NZ_BAABJG010000058.1"/>
</dbReference>
<proteinExistence type="predicted"/>
<dbReference type="InterPro" id="IPR023772">
    <property type="entry name" value="DNA-bd_HTH_TetR-type_CS"/>
</dbReference>
<feature type="DNA-binding region" description="H-T-H motif" evidence="2">
    <location>
        <begin position="29"/>
        <end position="48"/>
    </location>
</feature>
<dbReference type="Gene3D" id="1.10.357.10">
    <property type="entry name" value="Tetracycline Repressor, domain 2"/>
    <property type="match status" value="1"/>
</dbReference>
<dbReference type="PANTHER" id="PTHR30328">
    <property type="entry name" value="TRANSCRIPTIONAL REPRESSOR"/>
    <property type="match status" value="1"/>
</dbReference>